<sequence>MCELIQLRRRDTSTPWGFRMNGGREFGQPLFIQKVTNHSIAYKCGIRPGDGIVQIGQVPTHGMTHEQAKMEIIRAGNEVDFVVQRSV</sequence>
<evidence type="ECO:0000256" key="2">
    <source>
        <dbReference type="ARBA" id="ARBA00022490"/>
    </source>
</evidence>
<dbReference type="Gene3D" id="2.30.42.10">
    <property type="match status" value="1"/>
</dbReference>
<dbReference type="Pfam" id="PF00595">
    <property type="entry name" value="PDZ"/>
    <property type="match status" value="1"/>
</dbReference>
<dbReference type="InterPro" id="IPR036034">
    <property type="entry name" value="PDZ_sf"/>
</dbReference>
<organism evidence="5 6">
    <name type="scientific">Paralvinella palmiformis</name>
    <dbReference type="NCBI Taxonomy" id="53620"/>
    <lineage>
        <taxon>Eukaryota</taxon>
        <taxon>Metazoa</taxon>
        <taxon>Spiralia</taxon>
        <taxon>Lophotrochozoa</taxon>
        <taxon>Annelida</taxon>
        <taxon>Polychaeta</taxon>
        <taxon>Sedentaria</taxon>
        <taxon>Canalipalpata</taxon>
        <taxon>Terebellida</taxon>
        <taxon>Terebelliformia</taxon>
        <taxon>Alvinellidae</taxon>
        <taxon>Paralvinella</taxon>
    </lineage>
</organism>
<keyword evidence="3" id="KW-0479">Metal-binding</keyword>
<evidence type="ECO:0000259" key="4">
    <source>
        <dbReference type="PROSITE" id="PS50106"/>
    </source>
</evidence>
<dbReference type="EMBL" id="JAODUP010000207">
    <property type="protein sequence ID" value="KAK2156683.1"/>
    <property type="molecule type" value="Genomic_DNA"/>
</dbReference>
<evidence type="ECO:0000313" key="5">
    <source>
        <dbReference type="EMBL" id="KAK2156683.1"/>
    </source>
</evidence>
<keyword evidence="6" id="KW-1185">Reference proteome</keyword>
<dbReference type="GO" id="GO:0051371">
    <property type="term" value="F:muscle alpha-actinin binding"/>
    <property type="evidence" value="ECO:0007669"/>
    <property type="project" value="TreeGrafter"/>
</dbReference>
<dbReference type="GO" id="GO:0030036">
    <property type="term" value="P:actin cytoskeleton organization"/>
    <property type="evidence" value="ECO:0007669"/>
    <property type="project" value="TreeGrafter"/>
</dbReference>
<keyword evidence="3" id="KW-0440">LIM domain</keyword>
<dbReference type="InterPro" id="IPR050604">
    <property type="entry name" value="PDZ-LIM_domain"/>
</dbReference>
<comment type="subcellular location">
    <subcellularLocation>
        <location evidence="1">Cytoplasm</location>
    </subcellularLocation>
</comment>
<dbReference type="Proteomes" id="UP001208570">
    <property type="component" value="Unassembled WGS sequence"/>
</dbReference>
<name>A0AAD9N5Z1_9ANNE</name>
<dbReference type="FunFam" id="2.30.42.10:FF:000055">
    <property type="entry name" value="PDZ and LIM domain protein 3"/>
    <property type="match status" value="1"/>
</dbReference>
<dbReference type="GO" id="GO:0001725">
    <property type="term" value="C:stress fiber"/>
    <property type="evidence" value="ECO:0007669"/>
    <property type="project" value="TreeGrafter"/>
</dbReference>
<dbReference type="GO" id="GO:0030018">
    <property type="term" value="C:Z disc"/>
    <property type="evidence" value="ECO:0007669"/>
    <property type="project" value="TreeGrafter"/>
</dbReference>
<dbReference type="GO" id="GO:0005912">
    <property type="term" value="C:adherens junction"/>
    <property type="evidence" value="ECO:0007669"/>
    <property type="project" value="TreeGrafter"/>
</dbReference>
<evidence type="ECO:0000256" key="3">
    <source>
        <dbReference type="ARBA" id="ARBA00023038"/>
    </source>
</evidence>
<keyword evidence="3" id="KW-0862">Zinc</keyword>
<dbReference type="PANTHER" id="PTHR24214">
    <property type="entry name" value="PDZ AND LIM DOMAIN PROTEIN ZASP"/>
    <property type="match status" value="1"/>
</dbReference>
<proteinExistence type="predicted"/>
<evidence type="ECO:0000313" key="6">
    <source>
        <dbReference type="Proteomes" id="UP001208570"/>
    </source>
</evidence>
<feature type="domain" description="PDZ" evidence="4">
    <location>
        <begin position="4"/>
        <end position="87"/>
    </location>
</feature>
<dbReference type="PROSITE" id="PS50106">
    <property type="entry name" value="PDZ"/>
    <property type="match status" value="1"/>
</dbReference>
<protein>
    <recommendedName>
        <fullName evidence="4">PDZ domain-containing protein</fullName>
    </recommendedName>
</protein>
<dbReference type="PANTHER" id="PTHR24214:SF38">
    <property type="entry name" value="PDZ AND LIM DOMAIN PROTEIN ZASP-RELATED"/>
    <property type="match status" value="1"/>
</dbReference>
<dbReference type="SUPFAM" id="SSF50156">
    <property type="entry name" value="PDZ domain-like"/>
    <property type="match status" value="1"/>
</dbReference>
<reference evidence="5" key="1">
    <citation type="journal article" date="2023" name="Mol. Biol. Evol.">
        <title>Third-Generation Sequencing Reveals the Adaptive Role of the Epigenome in Three Deep-Sea Polychaetes.</title>
        <authorList>
            <person name="Perez M."/>
            <person name="Aroh O."/>
            <person name="Sun Y."/>
            <person name="Lan Y."/>
            <person name="Juniper S.K."/>
            <person name="Young C.R."/>
            <person name="Angers B."/>
            <person name="Qian P.Y."/>
        </authorList>
    </citation>
    <scope>NUCLEOTIDE SEQUENCE</scope>
    <source>
        <strain evidence="5">P08H-3</strain>
    </source>
</reference>
<dbReference type="CDD" id="cd23068">
    <property type="entry name" value="PDZ_ZASP52-like"/>
    <property type="match status" value="1"/>
</dbReference>
<dbReference type="InterPro" id="IPR001478">
    <property type="entry name" value="PDZ"/>
</dbReference>
<accession>A0AAD9N5Z1</accession>
<comment type="caution">
    <text evidence="5">The sequence shown here is derived from an EMBL/GenBank/DDBJ whole genome shotgun (WGS) entry which is preliminary data.</text>
</comment>
<keyword evidence="2" id="KW-0963">Cytoplasm</keyword>
<dbReference type="SMART" id="SM00228">
    <property type="entry name" value="PDZ"/>
    <property type="match status" value="1"/>
</dbReference>
<dbReference type="GO" id="GO:0031941">
    <property type="term" value="C:filamentous actin"/>
    <property type="evidence" value="ECO:0007669"/>
    <property type="project" value="TreeGrafter"/>
</dbReference>
<evidence type="ECO:0000256" key="1">
    <source>
        <dbReference type="ARBA" id="ARBA00004496"/>
    </source>
</evidence>
<gene>
    <name evidence="5" type="ORF">LSH36_207g02013</name>
</gene>
<dbReference type="GO" id="GO:0003779">
    <property type="term" value="F:actin binding"/>
    <property type="evidence" value="ECO:0007669"/>
    <property type="project" value="TreeGrafter"/>
</dbReference>
<dbReference type="AlphaFoldDB" id="A0AAD9N5Z1"/>
<dbReference type="GO" id="GO:0061061">
    <property type="term" value="P:muscle structure development"/>
    <property type="evidence" value="ECO:0007669"/>
    <property type="project" value="TreeGrafter"/>
</dbReference>